<dbReference type="SUPFAM" id="SSF54001">
    <property type="entry name" value="Cysteine proteinases"/>
    <property type="match status" value="1"/>
</dbReference>
<dbReference type="InterPro" id="IPR050704">
    <property type="entry name" value="Peptidase_C85-like"/>
</dbReference>
<dbReference type="Gene3D" id="3.90.70.80">
    <property type="match status" value="1"/>
</dbReference>
<dbReference type="Proteomes" id="UP001497623">
    <property type="component" value="Unassembled WGS sequence"/>
</dbReference>
<dbReference type="PANTHER" id="PTHR12419">
    <property type="entry name" value="OTU DOMAIN CONTAINING PROTEIN"/>
    <property type="match status" value="1"/>
</dbReference>
<feature type="region of interest" description="Disordered" evidence="2">
    <location>
        <begin position="75"/>
        <end position="126"/>
    </location>
</feature>
<evidence type="ECO:0000256" key="2">
    <source>
        <dbReference type="SAM" id="MobiDB-lite"/>
    </source>
</evidence>
<dbReference type="EMBL" id="CAXKWB010003780">
    <property type="protein sequence ID" value="CAL4070266.1"/>
    <property type="molecule type" value="Genomic_DNA"/>
</dbReference>
<evidence type="ECO:0000259" key="3">
    <source>
        <dbReference type="PROSITE" id="PS50802"/>
    </source>
</evidence>
<feature type="non-terminal residue" evidence="4">
    <location>
        <position position="296"/>
    </location>
</feature>
<dbReference type="InterPro" id="IPR003323">
    <property type="entry name" value="OTU_dom"/>
</dbReference>
<dbReference type="GO" id="GO:0016579">
    <property type="term" value="P:protein deubiquitination"/>
    <property type="evidence" value="ECO:0007669"/>
    <property type="project" value="TreeGrafter"/>
</dbReference>
<proteinExistence type="predicted"/>
<comment type="caution">
    <text evidence="4">The sequence shown here is derived from an EMBL/GenBank/DDBJ whole genome shotgun (WGS) entry which is preliminary data.</text>
</comment>
<dbReference type="InterPro" id="IPR049772">
    <property type="entry name" value="OTU_OTUD6"/>
</dbReference>
<feature type="compositionally biased region" description="Basic and acidic residues" evidence="2">
    <location>
        <begin position="115"/>
        <end position="126"/>
    </location>
</feature>
<organism evidence="4 5">
    <name type="scientific">Meganyctiphanes norvegica</name>
    <name type="common">Northern krill</name>
    <name type="synonym">Thysanopoda norvegica</name>
    <dbReference type="NCBI Taxonomy" id="48144"/>
    <lineage>
        <taxon>Eukaryota</taxon>
        <taxon>Metazoa</taxon>
        <taxon>Ecdysozoa</taxon>
        <taxon>Arthropoda</taxon>
        <taxon>Crustacea</taxon>
        <taxon>Multicrustacea</taxon>
        <taxon>Malacostraca</taxon>
        <taxon>Eumalacostraca</taxon>
        <taxon>Eucarida</taxon>
        <taxon>Euphausiacea</taxon>
        <taxon>Euphausiidae</taxon>
        <taxon>Meganyctiphanes</taxon>
    </lineage>
</organism>
<name>A0AAV2Q5T7_MEGNR</name>
<protein>
    <recommendedName>
        <fullName evidence="3">OTU domain-containing protein</fullName>
    </recommendedName>
</protein>
<dbReference type="InterPro" id="IPR038765">
    <property type="entry name" value="Papain-like_cys_pep_sf"/>
</dbReference>
<dbReference type="CDD" id="cd22761">
    <property type="entry name" value="OTU_OTUD6"/>
    <property type="match status" value="1"/>
</dbReference>
<dbReference type="AlphaFoldDB" id="A0AAV2Q5T7"/>
<keyword evidence="5" id="KW-1185">Reference proteome</keyword>
<evidence type="ECO:0000313" key="5">
    <source>
        <dbReference type="Proteomes" id="UP001497623"/>
    </source>
</evidence>
<evidence type="ECO:0000256" key="1">
    <source>
        <dbReference type="ARBA" id="ARBA00022801"/>
    </source>
</evidence>
<reference evidence="4 5" key="1">
    <citation type="submission" date="2024-05" db="EMBL/GenBank/DDBJ databases">
        <authorList>
            <person name="Wallberg A."/>
        </authorList>
    </citation>
    <scope>NUCLEOTIDE SEQUENCE [LARGE SCALE GENOMIC DNA]</scope>
</reference>
<keyword evidence="1" id="KW-0378">Hydrolase</keyword>
<feature type="compositionally biased region" description="Polar residues" evidence="2">
    <location>
        <begin position="77"/>
        <end position="87"/>
    </location>
</feature>
<dbReference type="Pfam" id="PF02338">
    <property type="entry name" value="OTU"/>
    <property type="match status" value="1"/>
</dbReference>
<dbReference type="PANTHER" id="PTHR12419:SF10">
    <property type="entry name" value="DEUBIQUITINASE OTUD6B"/>
    <property type="match status" value="1"/>
</dbReference>
<accession>A0AAV2Q5T7</accession>
<gene>
    <name evidence="4" type="ORF">MNOR_LOCUS8228</name>
</gene>
<dbReference type="PROSITE" id="PS50802">
    <property type="entry name" value="OTU"/>
    <property type="match status" value="1"/>
</dbReference>
<dbReference type="GO" id="GO:0004843">
    <property type="term" value="F:cysteine-type deubiquitinase activity"/>
    <property type="evidence" value="ECO:0007669"/>
    <property type="project" value="TreeGrafter"/>
</dbReference>
<sequence>MSVIKYSTVVIKNCLMTEHRDEASILRTVSSSLSRTVTMGRMKEAYNKVAPLVRKLFAMSTQIVTSLENNLAEVSVSGENESAQQSDNLEDDNEVISDTVSTKKISKAEKRRQKKAQENREREERIKEAEKNNKYCARNLEAAKIKKILKERNLKMHEIQPDGNCLYAAIAHQLENSANVASLRSVASKFLLSNRDDFAPFITDPNTGEMLTPEAYDEYCSQVEHTPAWGGQPELRALSQALKRKIEVLQAEGTNIVFGEEFPNDKSILLTYYRLYYGLGEHYNSVMALTVDEDQD</sequence>
<feature type="domain" description="OTU" evidence="3">
    <location>
        <begin position="154"/>
        <end position="289"/>
    </location>
</feature>
<evidence type="ECO:0000313" key="4">
    <source>
        <dbReference type="EMBL" id="CAL4070266.1"/>
    </source>
</evidence>